<evidence type="ECO:0000256" key="3">
    <source>
        <dbReference type="SAM" id="Phobius"/>
    </source>
</evidence>
<protein>
    <submittedName>
        <fullName evidence="5">SET domain protein</fullName>
    </submittedName>
</protein>
<dbReference type="SUPFAM" id="SSF82199">
    <property type="entry name" value="SET domain"/>
    <property type="match status" value="1"/>
</dbReference>
<dbReference type="InterPro" id="IPR001214">
    <property type="entry name" value="SET_dom"/>
</dbReference>
<dbReference type="Proteomes" id="UP000054662">
    <property type="component" value="Unassembled WGS sequence"/>
</dbReference>
<dbReference type="OrthoDB" id="5652580at2"/>
<keyword evidence="2" id="KW-0804">Transcription</keyword>
<dbReference type="InterPro" id="IPR045318">
    <property type="entry name" value="EZH1/2-like"/>
</dbReference>
<dbReference type="EMBL" id="LNZC01000027">
    <property type="protein sequence ID" value="KTD76910.1"/>
    <property type="molecule type" value="Genomic_DNA"/>
</dbReference>
<evidence type="ECO:0000256" key="2">
    <source>
        <dbReference type="ARBA" id="ARBA00023163"/>
    </source>
</evidence>
<gene>
    <name evidence="5" type="ORF">Lwor_2135</name>
</gene>
<comment type="caution">
    <text evidence="5">The sequence shown here is derived from an EMBL/GenBank/DDBJ whole genome shotgun (WGS) entry which is preliminary data.</text>
</comment>
<dbReference type="GO" id="GO:0046976">
    <property type="term" value="F:histone H3K27 methyltransferase activity"/>
    <property type="evidence" value="ECO:0007669"/>
    <property type="project" value="TreeGrafter"/>
</dbReference>
<dbReference type="PANTHER" id="PTHR45747:SF4">
    <property type="entry name" value="HISTONE-LYSINE N-METHYLTRANSFERASE E(Z)"/>
    <property type="match status" value="1"/>
</dbReference>
<dbReference type="Gene3D" id="2.170.270.10">
    <property type="entry name" value="SET domain"/>
    <property type="match status" value="1"/>
</dbReference>
<evidence type="ECO:0000313" key="6">
    <source>
        <dbReference type="Proteomes" id="UP000054662"/>
    </source>
</evidence>
<organism evidence="5 6">
    <name type="scientific">Legionella worsleiensis</name>
    <dbReference type="NCBI Taxonomy" id="45076"/>
    <lineage>
        <taxon>Bacteria</taxon>
        <taxon>Pseudomonadati</taxon>
        <taxon>Pseudomonadota</taxon>
        <taxon>Gammaproteobacteria</taxon>
        <taxon>Legionellales</taxon>
        <taxon>Legionellaceae</taxon>
        <taxon>Legionella</taxon>
    </lineage>
</organism>
<dbReference type="InterPro" id="IPR046341">
    <property type="entry name" value="SET_dom_sf"/>
</dbReference>
<keyword evidence="6" id="KW-1185">Reference proteome</keyword>
<dbReference type="RefSeq" id="WP_147279882.1">
    <property type="nucleotide sequence ID" value="NZ_CBCRUR010000008.1"/>
</dbReference>
<dbReference type="PANTHER" id="PTHR45747">
    <property type="entry name" value="HISTONE-LYSINE N-METHYLTRANSFERASE E(Z)"/>
    <property type="match status" value="1"/>
</dbReference>
<proteinExistence type="predicted"/>
<evidence type="ECO:0000256" key="1">
    <source>
        <dbReference type="ARBA" id="ARBA00023015"/>
    </source>
</evidence>
<dbReference type="SMART" id="SM00317">
    <property type="entry name" value="SET"/>
    <property type="match status" value="1"/>
</dbReference>
<reference evidence="5 6" key="1">
    <citation type="submission" date="2015-11" db="EMBL/GenBank/DDBJ databases">
        <title>Genomic analysis of 38 Legionella species identifies large and diverse effector repertoires.</title>
        <authorList>
            <person name="Burstein D."/>
            <person name="Amaro F."/>
            <person name="Zusman T."/>
            <person name="Lifshitz Z."/>
            <person name="Cohen O."/>
            <person name="Gilbert J.A."/>
            <person name="Pupko T."/>
            <person name="Shuman H.A."/>
            <person name="Segal G."/>
        </authorList>
    </citation>
    <scope>NUCLEOTIDE SEQUENCE [LARGE SCALE GENOMIC DNA]</scope>
    <source>
        <strain evidence="5 6">ATCC 49508</strain>
    </source>
</reference>
<dbReference type="PROSITE" id="PS50280">
    <property type="entry name" value="SET"/>
    <property type="match status" value="1"/>
</dbReference>
<evidence type="ECO:0000259" key="4">
    <source>
        <dbReference type="PROSITE" id="PS50280"/>
    </source>
</evidence>
<dbReference type="GO" id="GO:0031507">
    <property type="term" value="P:heterochromatin formation"/>
    <property type="evidence" value="ECO:0007669"/>
    <property type="project" value="TreeGrafter"/>
</dbReference>
<name>A0A0W1A6D2_9GAMM</name>
<dbReference type="GO" id="GO:0003682">
    <property type="term" value="F:chromatin binding"/>
    <property type="evidence" value="ECO:0007669"/>
    <property type="project" value="TreeGrafter"/>
</dbReference>
<feature type="domain" description="SET" evidence="4">
    <location>
        <begin position="187"/>
        <end position="310"/>
    </location>
</feature>
<dbReference type="AlphaFoldDB" id="A0A0W1A6D2"/>
<evidence type="ECO:0000313" key="5">
    <source>
        <dbReference type="EMBL" id="KTD76910.1"/>
    </source>
</evidence>
<dbReference type="PATRIC" id="fig|45076.6.peg.2339"/>
<dbReference type="STRING" id="45076.Lwor_2135"/>
<keyword evidence="3" id="KW-1133">Transmembrane helix</keyword>
<keyword evidence="1" id="KW-0805">Transcription regulation</keyword>
<sequence length="381" mass="43588">MVSLTLTNCNSDGEDSQVAINLDTRMCLFSDNREMMLADFFKCSDFSHPLLSEPFTPSRDSVYHYEYSCVEELFYSAIFVYKTLLHTEHPHLCVFKINPSVNYAQQKIPDTLNISINEEHSATESITIPQLNRMISAFLKAPFNYSDDLIIDDTFTMVDLPSLVNGDALYFLHDSFDAFFKNPADLSRLELRYISPVVGFGVFCKQPIKQDDFIGIYAGVKHVRLPTFLSYAFKPDDDCLNMILDARYYGNITRFINHAPNPDANASSRSSVHLFANSKHWIHTVNGISFIVCKATRDIIPGEQLLVDYGPLYFHKSAPVTFKKYRKNRYCYGTMAIKKRMHLRVMAENGVLKAQRYLQLRMMLIILVISVLMGGLHLMSP</sequence>
<feature type="transmembrane region" description="Helical" evidence="3">
    <location>
        <begin position="362"/>
        <end position="380"/>
    </location>
</feature>
<keyword evidence="3" id="KW-0812">Transmembrane</keyword>
<accession>A0A0W1A6D2</accession>
<keyword evidence="3" id="KW-0472">Membrane</keyword>
<dbReference type="Pfam" id="PF00856">
    <property type="entry name" value="SET"/>
    <property type="match status" value="1"/>
</dbReference>